<gene>
    <name evidence="3" type="ORF">J057_15410</name>
</gene>
<name>N6WVE1_9GAMM</name>
<dbReference type="PROSITE" id="PS50883">
    <property type="entry name" value="EAL"/>
    <property type="match status" value="1"/>
</dbReference>
<dbReference type="CDD" id="cd01948">
    <property type="entry name" value="EAL"/>
    <property type="match status" value="1"/>
</dbReference>
<dbReference type="SUPFAM" id="SSF141868">
    <property type="entry name" value="EAL domain-like"/>
    <property type="match status" value="1"/>
</dbReference>
<dbReference type="InterPro" id="IPR029016">
    <property type="entry name" value="GAF-like_dom_sf"/>
</dbReference>
<dbReference type="PROSITE" id="PS50887">
    <property type="entry name" value="GGDEF"/>
    <property type="match status" value="1"/>
</dbReference>
<accession>N6WVE1</accession>
<evidence type="ECO:0000259" key="2">
    <source>
        <dbReference type="PROSITE" id="PS50887"/>
    </source>
</evidence>
<dbReference type="InterPro" id="IPR001633">
    <property type="entry name" value="EAL_dom"/>
</dbReference>
<feature type="domain" description="EAL" evidence="1">
    <location>
        <begin position="329"/>
        <end position="585"/>
    </location>
</feature>
<dbReference type="SMART" id="SM00065">
    <property type="entry name" value="GAF"/>
    <property type="match status" value="1"/>
</dbReference>
<dbReference type="InterPro" id="IPR035919">
    <property type="entry name" value="EAL_sf"/>
</dbReference>
<organism evidence="3 4">
    <name type="scientific">Marinobacter nanhaiticus D15-8W</name>
    <dbReference type="NCBI Taxonomy" id="626887"/>
    <lineage>
        <taxon>Bacteria</taxon>
        <taxon>Pseudomonadati</taxon>
        <taxon>Pseudomonadota</taxon>
        <taxon>Gammaproteobacteria</taxon>
        <taxon>Pseudomonadales</taxon>
        <taxon>Marinobacteraceae</taxon>
        <taxon>Marinobacter</taxon>
    </lineage>
</organism>
<dbReference type="PATRIC" id="fig|626887.3.peg.3078"/>
<dbReference type="HOGENOM" id="CLU_000445_70_34_6"/>
<evidence type="ECO:0000313" key="3">
    <source>
        <dbReference type="EMBL" id="ENO12798.1"/>
    </source>
</evidence>
<dbReference type="SUPFAM" id="SSF55781">
    <property type="entry name" value="GAF domain-like"/>
    <property type="match status" value="1"/>
</dbReference>
<dbReference type="InterPro" id="IPR003018">
    <property type="entry name" value="GAF"/>
</dbReference>
<sequence length="596" mass="67291">MSDYERERLFTLRQLRILDTPPSESFDRITRTASKLFNLPLSAVSLSDADRQWFKSRVGTELTEVPRTKSPCSDISATSEVLVIEDFLAKDFYQDCPQAKLGMRFYAGAPLTTHDGYTLGTLCVLGPEPRKASDEELEGLVDLSHMVMAQIELQYALGRVDPNTLLPNRFQLNEDLADLAKDRADETCHVLFVELGDVRELNTLDRVMGAGHTDELGREATRALRPLLNGEEKLYSVGPCQFLVLCPPMENSSVEDKAQRIHDQLFEINSGSTLNILVRPTLGIAPVQLGRDNLKDTIRHAQSACHDARRDQAAWRVYNPFTDADFQRRFQLVRDIRDALETGEGLRLVYQPRIEIKSGLCIGVEALLRWTHPSLGEISPTEFIPLIENTPLARHVTRWVLDTATQQAALWFHQGRHLRVSANVMACNFEEEAFTERLIKRMQELRLPPSVFELELTESALARNQELLERQLRMLTTTGIHLAIDDFGTGYSSLSYLLNIPAKVIKIDRTFTVRADRSLHASQDTLLKAMIDLAHGMGFRTVAEGYEPSEMLQTLSLFGCDEVQSFAISRPLSPAELERWLDDAEWNGPFSGLSSY</sequence>
<dbReference type="SMART" id="SM00267">
    <property type="entry name" value="GGDEF"/>
    <property type="match status" value="1"/>
</dbReference>
<dbReference type="InterPro" id="IPR050706">
    <property type="entry name" value="Cyclic-di-GMP_PDE-like"/>
</dbReference>
<dbReference type="Pfam" id="PF01590">
    <property type="entry name" value="GAF"/>
    <property type="match status" value="1"/>
</dbReference>
<dbReference type="GO" id="GO:0071111">
    <property type="term" value="F:cyclic-guanylate-specific phosphodiesterase activity"/>
    <property type="evidence" value="ECO:0007669"/>
    <property type="project" value="InterPro"/>
</dbReference>
<feature type="domain" description="GGDEF" evidence="2">
    <location>
        <begin position="186"/>
        <end position="320"/>
    </location>
</feature>
<dbReference type="AlphaFoldDB" id="N6WVE1"/>
<evidence type="ECO:0000259" key="1">
    <source>
        <dbReference type="PROSITE" id="PS50883"/>
    </source>
</evidence>
<dbReference type="Gene3D" id="3.30.450.40">
    <property type="match status" value="1"/>
</dbReference>
<dbReference type="InterPro" id="IPR043128">
    <property type="entry name" value="Rev_trsase/Diguanyl_cyclase"/>
</dbReference>
<dbReference type="InterPro" id="IPR029787">
    <property type="entry name" value="Nucleotide_cyclase"/>
</dbReference>
<dbReference type="SMART" id="SM00052">
    <property type="entry name" value="EAL"/>
    <property type="match status" value="1"/>
</dbReference>
<proteinExistence type="predicted"/>
<dbReference type="RefSeq" id="WP_004581028.1">
    <property type="nucleotide sequence ID" value="NZ_AP028878.1"/>
</dbReference>
<dbReference type="Gene3D" id="3.20.20.450">
    <property type="entry name" value="EAL domain"/>
    <property type="match status" value="1"/>
</dbReference>
<reference evidence="3 4" key="1">
    <citation type="journal article" date="2013" name="Genome Announc.">
        <title>Genome Sequence of the Polycyclic Aromatic Hydrocarbon-Degrading Bacterium Strain Marinobacter nanhaiticus D15-8WT.</title>
        <authorList>
            <person name="Cui Z."/>
            <person name="Gao W."/>
            <person name="Li Q."/>
            <person name="Xu G."/>
            <person name="Zheng L."/>
        </authorList>
    </citation>
    <scope>NUCLEOTIDE SEQUENCE [LARGE SCALE GENOMIC DNA]</scope>
    <source>
        <strain evidence="3 4">D15-8W</strain>
    </source>
</reference>
<comment type="caution">
    <text evidence="3">The sequence shown here is derived from an EMBL/GenBank/DDBJ whole genome shotgun (WGS) entry which is preliminary data.</text>
</comment>
<evidence type="ECO:0000313" key="4">
    <source>
        <dbReference type="Proteomes" id="UP000013165"/>
    </source>
</evidence>
<dbReference type="Pfam" id="PF00563">
    <property type="entry name" value="EAL"/>
    <property type="match status" value="1"/>
</dbReference>
<dbReference type="Pfam" id="PF00990">
    <property type="entry name" value="GGDEF"/>
    <property type="match status" value="1"/>
</dbReference>
<dbReference type="SUPFAM" id="SSF55073">
    <property type="entry name" value="Nucleotide cyclase"/>
    <property type="match status" value="1"/>
</dbReference>
<keyword evidence="4" id="KW-1185">Reference proteome</keyword>
<dbReference type="EMBL" id="APLQ01000014">
    <property type="protein sequence ID" value="ENO12798.1"/>
    <property type="molecule type" value="Genomic_DNA"/>
</dbReference>
<dbReference type="PANTHER" id="PTHR33121">
    <property type="entry name" value="CYCLIC DI-GMP PHOSPHODIESTERASE PDEF"/>
    <property type="match status" value="1"/>
</dbReference>
<dbReference type="OrthoDB" id="9804951at2"/>
<dbReference type="InterPro" id="IPR000160">
    <property type="entry name" value="GGDEF_dom"/>
</dbReference>
<dbReference type="Gene3D" id="3.30.70.270">
    <property type="match status" value="1"/>
</dbReference>
<dbReference type="PANTHER" id="PTHR33121:SF19">
    <property type="entry name" value="CYCLIC DI-GMP PHOSPHODIESTERASE PA2567"/>
    <property type="match status" value="1"/>
</dbReference>
<dbReference type="Proteomes" id="UP000013165">
    <property type="component" value="Unassembled WGS sequence"/>
</dbReference>
<dbReference type="STRING" id="626887.J057_15410"/>
<protein>
    <submittedName>
        <fullName evidence="3">Sensor domain-containing phosphodiesterase</fullName>
    </submittedName>
</protein>
<dbReference type="eggNOG" id="COG5001">
    <property type="taxonomic scope" value="Bacteria"/>
</dbReference>